<accession>A0AB33JL75</accession>
<sequence>MQAEGMDRHQLVAALRAFGVSDRVYGVNTRDLKSFVYIPESVPVLGEGLDGRWYVAVYERGEQWVEASFDTEAEGCAYLYDTVTRRWAARPSQD</sequence>
<gene>
    <name evidence="1" type="ORF">KCMC57_03840</name>
</gene>
<evidence type="ECO:0000313" key="1">
    <source>
        <dbReference type="EMBL" id="BFP44016.1"/>
    </source>
</evidence>
<protein>
    <submittedName>
        <fullName evidence="1">Uncharacterized protein</fullName>
    </submittedName>
</protein>
<reference evidence="1" key="1">
    <citation type="submission" date="2024-07" db="EMBL/GenBank/DDBJ databases">
        <title>Complete genome sequences of cellulolytic bacteria, Kitasatospora sp. CMC57 and Streptomyces sp. CMC78, isolated from Japanese agricultural soil.</title>
        <authorList>
            <person name="Hashimoto T."/>
            <person name="Ito M."/>
            <person name="Iwamoto M."/>
            <person name="Fukahori D."/>
            <person name="Shoda T."/>
            <person name="Sakoda M."/>
            <person name="Morohoshi T."/>
            <person name="Mitsuboshi M."/>
            <person name="Nishizawa T."/>
        </authorList>
    </citation>
    <scope>NUCLEOTIDE SEQUENCE</scope>
    <source>
        <strain evidence="1">CMC57</strain>
    </source>
</reference>
<proteinExistence type="predicted"/>
<name>A0AB33JL75_9ACTN</name>
<dbReference type="RefSeq" id="WP_407986615.1">
    <property type="nucleotide sequence ID" value="NZ_AP035881.2"/>
</dbReference>
<organism evidence="1">
    <name type="scientific">Kitasatospora sp. CMC57</name>
    <dbReference type="NCBI Taxonomy" id="3231513"/>
    <lineage>
        <taxon>Bacteria</taxon>
        <taxon>Bacillati</taxon>
        <taxon>Actinomycetota</taxon>
        <taxon>Actinomycetes</taxon>
        <taxon>Kitasatosporales</taxon>
        <taxon>Streptomycetaceae</taxon>
        <taxon>Kitasatospora</taxon>
    </lineage>
</organism>
<dbReference type="AlphaFoldDB" id="A0AB33JL75"/>
<dbReference type="EMBL" id="AP035881">
    <property type="protein sequence ID" value="BFP44016.1"/>
    <property type="molecule type" value="Genomic_DNA"/>
</dbReference>